<gene>
    <name evidence="1" type="ORF">HINF_LOCUS41037</name>
</gene>
<dbReference type="EMBL" id="CAXDID020000163">
    <property type="protein sequence ID" value="CAL6045433.1"/>
    <property type="molecule type" value="Genomic_DNA"/>
</dbReference>
<evidence type="ECO:0000313" key="1">
    <source>
        <dbReference type="EMBL" id="CAL6045433.1"/>
    </source>
</evidence>
<sequence length="111" mass="12843">MLLNLLYNGNLCKLDQETRNFQKVFEKMSVTEMENQIQHKKYSKLNQICSHLQYTLAIFENCSGVCIRTRVGGSIVLHYLEYRPPPLFTYRPPGLFQKIGRANLVTESKSG</sequence>
<protein>
    <submittedName>
        <fullName evidence="1">Hypothetical_protein</fullName>
    </submittedName>
</protein>
<keyword evidence="2" id="KW-1185">Reference proteome</keyword>
<name>A0ABP1JT46_9EUKA</name>
<dbReference type="Proteomes" id="UP001642409">
    <property type="component" value="Unassembled WGS sequence"/>
</dbReference>
<evidence type="ECO:0000313" key="2">
    <source>
        <dbReference type="Proteomes" id="UP001642409"/>
    </source>
</evidence>
<organism evidence="1 2">
    <name type="scientific">Hexamita inflata</name>
    <dbReference type="NCBI Taxonomy" id="28002"/>
    <lineage>
        <taxon>Eukaryota</taxon>
        <taxon>Metamonada</taxon>
        <taxon>Diplomonadida</taxon>
        <taxon>Hexamitidae</taxon>
        <taxon>Hexamitinae</taxon>
        <taxon>Hexamita</taxon>
    </lineage>
</organism>
<reference evidence="1 2" key="1">
    <citation type="submission" date="2024-07" db="EMBL/GenBank/DDBJ databases">
        <authorList>
            <person name="Akdeniz Z."/>
        </authorList>
    </citation>
    <scope>NUCLEOTIDE SEQUENCE [LARGE SCALE GENOMIC DNA]</scope>
</reference>
<comment type="caution">
    <text evidence="1">The sequence shown here is derived from an EMBL/GenBank/DDBJ whole genome shotgun (WGS) entry which is preliminary data.</text>
</comment>
<accession>A0ABP1JT46</accession>
<proteinExistence type="predicted"/>